<dbReference type="PANTHER" id="PTHR35526">
    <property type="entry name" value="ANTI-SIGMA-F FACTOR RSBW-RELATED"/>
    <property type="match status" value="1"/>
</dbReference>
<dbReference type="Proteomes" id="UP000236732">
    <property type="component" value="Unassembled WGS sequence"/>
</dbReference>
<gene>
    <name evidence="4" type="ORF">SAMN05444920_10957</name>
</gene>
<protein>
    <submittedName>
        <fullName evidence="4">Anti-sigma regulatory factor (Ser/Thr protein kinase)</fullName>
    </submittedName>
</protein>
<dbReference type="AlphaFoldDB" id="A0A1H6EDR3"/>
<evidence type="ECO:0000259" key="3">
    <source>
        <dbReference type="Pfam" id="PF13581"/>
    </source>
</evidence>
<accession>A0A1H6EDR3</accession>
<evidence type="ECO:0000256" key="1">
    <source>
        <dbReference type="ARBA" id="ARBA00022527"/>
    </source>
</evidence>
<keyword evidence="5" id="KW-1185">Reference proteome</keyword>
<feature type="region of interest" description="Disordered" evidence="2">
    <location>
        <begin position="101"/>
        <end position="120"/>
    </location>
</feature>
<dbReference type="SUPFAM" id="SSF55874">
    <property type="entry name" value="ATPase domain of HSP90 chaperone/DNA topoisomerase II/histidine kinase"/>
    <property type="match status" value="1"/>
</dbReference>
<dbReference type="Pfam" id="PF13581">
    <property type="entry name" value="HATPase_c_2"/>
    <property type="match status" value="1"/>
</dbReference>
<keyword evidence="4" id="KW-0808">Transferase</keyword>
<dbReference type="PANTHER" id="PTHR35526:SF3">
    <property type="entry name" value="ANTI-SIGMA-F FACTOR RSBW"/>
    <property type="match status" value="1"/>
</dbReference>
<feature type="domain" description="Histidine kinase/HSP90-like ATPase" evidence="3">
    <location>
        <begin position="3"/>
        <end position="96"/>
    </location>
</feature>
<evidence type="ECO:0000256" key="2">
    <source>
        <dbReference type="SAM" id="MobiDB-lite"/>
    </source>
</evidence>
<keyword evidence="4" id="KW-0418">Kinase</keyword>
<dbReference type="GO" id="GO:0004674">
    <property type="term" value="F:protein serine/threonine kinase activity"/>
    <property type="evidence" value="ECO:0007669"/>
    <property type="project" value="UniProtKB-KW"/>
</dbReference>
<dbReference type="CDD" id="cd16936">
    <property type="entry name" value="HATPase_RsbW-like"/>
    <property type="match status" value="1"/>
</dbReference>
<evidence type="ECO:0000313" key="4">
    <source>
        <dbReference type="EMBL" id="SEG95401.1"/>
    </source>
</evidence>
<dbReference type="InterPro" id="IPR036890">
    <property type="entry name" value="HATPase_C_sf"/>
</dbReference>
<organism evidence="4 5">
    <name type="scientific">Nonomuraea solani</name>
    <dbReference type="NCBI Taxonomy" id="1144553"/>
    <lineage>
        <taxon>Bacteria</taxon>
        <taxon>Bacillati</taxon>
        <taxon>Actinomycetota</taxon>
        <taxon>Actinomycetes</taxon>
        <taxon>Streptosporangiales</taxon>
        <taxon>Streptosporangiaceae</taxon>
        <taxon>Nonomuraea</taxon>
    </lineage>
</organism>
<name>A0A1H6EDR3_9ACTN</name>
<evidence type="ECO:0000313" key="5">
    <source>
        <dbReference type="Proteomes" id="UP000236732"/>
    </source>
</evidence>
<dbReference type="Gene3D" id="3.30.565.10">
    <property type="entry name" value="Histidine kinase-like ATPase, C-terminal domain"/>
    <property type="match status" value="1"/>
</dbReference>
<dbReference type="InterPro" id="IPR050267">
    <property type="entry name" value="Anti-sigma-factor_SerPK"/>
</dbReference>
<reference evidence="4 5" key="1">
    <citation type="submission" date="2016-10" db="EMBL/GenBank/DDBJ databases">
        <authorList>
            <person name="de Groot N.N."/>
        </authorList>
    </citation>
    <scope>NUCLEOTIDE SEQUENCE [LARGE SCALE GENOMIC DNA]</scope>
    <source>
        <strain evidence="4 5">CGMCC 4.7037</strain>
    </source>
</reference>
<dbReference type="InterPro" id="IPR003594">
    <property type="entry name" value="HATPase_dom"/>
</dbReference>
<proteinExistence type="predicted"/>
<keyword evidence="1" id="KW-0723">Serine/threonine-protein kinase</keyword>
<dbReference type="EMBL" id="FNVT01000009">
    <property type="protein sequence ID" value="SEG95401.1"/>
    <property type="molecule type" value="Genomic_DNA"/>
</dbReference>
<sequence length="120" mass="12485">MAHGLRGDALQDLVITVNEAASNALEHGGSTGTATLVEDGTGVQVEIVDSGGTLEPYHLDRAPDPRAIRGMGLWIIQRICRDVTVDHPGGQSRLRFRVSSGVASGDKGDAMPGSAAEPLL</sequence>